<dbReference type="EMBL" id="JH159151">
    <property type="protein sequence ID" value="EGZ29776.1"/>
    <property type="molecule type" value="Genomic_DNA"/>
</dbReference>
<protein>
    <submittedName>
        <fullName evidence="1">Uncharacterized protein</fullName>
    </submittedName>
</protein>
<accession>G4YL21</accession>
<dbReference type="AlphaFoldDB" id="G4YL21"/>
<reference evidence="1 2" key="1">
    <citation type="journal article" date="2006" name="Science">
        <title>Phytophthora genome sequences uncover evolutionary origins and mechanisms of pathogenesis.</title>
        <authorList>
            <person name="Tyler B.M."/>
            <person name="Tripathy S."/>
            <person name="Zhang X."/>
            <person name="Dehal P."/>
            <person name="Jiang R.H."/>
            <person name="Aerts A."/>
            <person name="Arredondo F.D."/>
            <person name="Baxter L."/>
            <person name="Bensasson D."/>
            <person name="Beynon J.L."/>
            <person name="Chapman J."/>
            <person name="Damasceno C.M."/>
            <person name="Dorrance A.E."/>
            <person name="Dou D."/>
            <person name="Dickerman A.W."/>
            <person name="Dubchak I.L."/>
            <person name="Garbelotto M."/>
            <person name="Gijzen M."/>
            <person name="Gordon S.G."/>
            <person name="Govers F."/>
            <person name="Grunwald N.J."/>
            <person name="Huang W."/>
            <person name="Ivors K.L."/>
            <person name="Jones R.W."/>
            <person name="Kamoun S."/>
            <person name="Krampis K."/>
            <person name="Lamour K.H."/>
            <person name="Lee M.K."/>
            <person name="McDonald W.H."/>
            <person name="Medina M."/>
            <person name="Meijer H.J."/>
            <person name="Nordberg E.K."/>
            <person name="Maclean D.J."/>
            <person name="Ospina-Giraldo M.D."/>
            <person name="Morris P.F."/>
            <person name="Phuntumart V."/>
            <person name="Putnam N.H."/>
            <person name="Rash S."/>
            <person name="Rose J.K."/>
            <person name="Sakihama Y."/>
            <person name="Salamov A.A."/>
            <person name="Savidor A."/>
            <person name="Scheuring C.F."/>
            <person name="Smith B.M."/>
            <person name="Sobral B.W."/>
            <person name="Terry A."/>
            <person name="Torto-Alalibo T.A."/>
            <person name="Win J."/>
            <person name="Xu Z."/>
            <person name="Zhang H."/>
            <person name="Grigoriev I.V."/>
            <person name="Rokhsar D.S."/>
            <person name="Boore J.L."/>
        </authorList>
    </citation>
    <scope>NUCLEOTIDE SEQUENCE [LARGE SCALE GENOMIC DNA]</scope>
    <source>
        <strain evidence="1 2">P6497</strain>
    </source>
</reference>
<dbReference type="KEGG" id="psoj:PHYSODRAFT_294776"/>
<evidence type="ECO:0000313" key="1">
    <source>
        <dbReference type="EMBL" id="EGZ29776.1"/>
    </source>
</evidence>
<keyword evidence="2" id="KW-1185">Reference proteome</keyword>
<sequence>MADVREHKRFQADAWDFLTPWLEHLHERLMVHPDGYLQVRHPDSRRFRRNQNQETEVKRPERFDTSHWRTREAVELLVLVHAVNNQAQKPGELSPVKKWRNFLLPHTSDYEPSPEFLEAKQRILLMKDEGFKRHPRVPQFVEIPISLSLGASRDENRDFVAHMKELRDLIEEMKGRAAAATAAEVCVESVLDVLGTGIPVVAVVVNPYNRFRGNRNGVSRQALAKFLIGVLLDPSWKIHSIGTFDFIGEHDWHYQALYAALAAARTPVANLSTHGCFFRQDDQLQLLAKALFSPRSSNQAFYPPIHGLDILYEKADLETIVAAIKEKESGFMTEWQLREAQATNAAWLR</sequence>
<dbReference type="RefSeq" id="XP_009517051.1">
    <property type="nucleotide sequence ID" value="XM_009518756.1"/>
</dbReference>
<name>G4YL21_PHYSP</name>
<dbReference type="Proteomes" id="UP000002640">
    <property type="component" value="Unassembled WGS sequence"/>
</dbReference>
<organism evidence="1 2">
    <name type="scientific">Phytophthora sojae (strain P6497)</name>
    <name type="common">Soybean stem and root rot agent</name>
    <name type="synonym">Phytophthora megasperma f. sp. glycines</name>
    <dbReference type="NCBI Taxonomy" id="1094619"/>
    <lineage>
        <taxon>Eukaryota</taxon>
        <taxon>Sar</taxon>
        <taxon>Stramenopiles</taxon>
        <taxon>Oomycota</taxon>
        <taxon>Peronosporomycetes</taxon>
        <taxon>Peronosporales</taxon>
        <taxon>Peronosporaceae</taxon>
        <taxon>Phytophthora</taxon>
    </lineage>
</organism>
<gene>
    <name evidence="1" type="ORF">PHYSODRAFT_294776</name>
</gene>
<evidence type="ECO:0000313" key="2">
    <source>
        <dbReference type="Proteomes" id="UP000002640"/>
    </source>
</evidence>
<dbReference type="GeneID" id="20641156"/>
<proteinExistence type="predicted"/>
<dbReference type="InParanoid" id="G4YL21"/>